<feature type="transmembrane region" description="Helical" evidence="7">
    <location>
        <begin position="53"/>
        <end position="73"/>
    </location>
</feature>
<sequence>MGLTPIVVMLVLFVLNAPIALAIAIAALSFFLMAGGLPIDTFTQKIAASTESFPLLAVPFFIFAGTIMNHAGITRRLLGFADALVGHTAGGLAQANVVLSALMGGLSASANADAAMQAKMLGTEMTRRGYSPGFSAAVCACSSVITPIIPPGIGLILYGFLADVSVGRLFIAGIVPGILITLLLMAVVRILAVRRRYRPTRQRRAAPRELGKSFVDALGALSIIAFILIGIRQGFFTPTEAGAMTVVYATLIGFFWYRELRLDAFPAIIIETVLATAVVMLVICAAGAFGFYMTWEQIPAKGAELLLNVTNNPLMMLLLINILLLLIGMVIEGTAALILLTPILVPAVTELGIDPLHFGIVMIVNLTIGGVTPPVGTLMFTTCSVLRVGMGSFIREAWPFVAALWLALLLITVIPSIVTYLPDLLMGSA</sequence>
<evidence type="ECO:0000256" key="7">
    <source>
        <dbReference type="RuleBase" id="RU369079"/>
    </source>
</evidence>
<keyword evidence="4 7" id="KW-0812">Transmembrane</keyword>
<comment type="similarity">
    <text evidence="7">Belongs to the TRAP transporter large permease family.</text>
</comment>
<feature type="transmembrane region" description="Helical" evidence="7">
    <location>
        <begin position="315"/>
        <end position="344"/>
    </location>
</feature>
<evidence type="ECO:0000256" key="4">
    <source>
        <dbReference type="ARBA" id="ARBA00022692"/>
    </source>
</evidence>
<comment type="subcellular location">
    <subcellularLocation>
        <location evidence="1 7">Cell inner membrane</location>
        <topology evidence="1 7">Multi-pass membrane protein</topology>
    </subcellularLocation>
</comment>
<evidence type="ECO:0000256" key="5">
    <source>
        <dbReference type="ARBA" id="ARBA00022989"/>
    </source>
</evidence>
<organism evidence="9 10">
    <name type="scientific">Paracoccus denitrificans</name>
    <dbReference type="NCBI Taxonomy" id="266"/>
    <lineage>
        <taxon>Bacteria</taxon>
        <taxon>Pseudomonadati</taxon>
        <taxon>Pseudomonadota</taxon>
        <taxon>Alphaproteobacteria</taxon>
        <taxon>Rhodobacterales</taxon>
        <taxon>Paracoccaceae</taxon>
        <taxon>Paracoccus</taxon>
    </lineage>
</organism>
<comment type="subunit">
    <text evidence="7">The complex comprises the extracytoplasmic solute receptor protein and the two transmembrane proteins.</text>
</comment>
<dbReference type="Proteomes" id="UP000315344">
    <property type="component" value="Unassembled WGS sequence"/>
</dbReference>
<dbReference type="GO" id="GO:0005886">
    <property type="term" value="C:plasma membrane"/>
    <property type="evidence" value="ECO:0007669"/>
    <property type="project" value="UniProtKB-SubCell"/>
</dbReference>
<proteinExistence type="inferred from homology"/>
<dbReference type="GO" id="GO:0022857">
    <property type="term" value="F:transmembrane transporter activity"/>
    <property type="evidence" value="ECO:0007669"/>
    <property type="project" value="UniProtKB-UniRule"/>
</dbReference>
<dbReference type="AlphaFoldDB" id="A0A533IAI8"/>
<keyword evidence="5 7" id="KW-1133">Transmembrane helix</keyword>
<comment type="caution">
    <text evidence="9">The sequence shown here is derived from an EMBL/GenBank/DDBJ whole genome shotgun (WGS) entry which is preliminary data.</text>
</comment>
<evidence type="ECO:0000256" key="2">
    <source>
        <dbReference type="ARBA" id="ARBA00022475"/>
    </source>
</evidence>
<dbReference type="NCBIfam" id="TIGR00786">
    <property type="entry name" value="dctM"/>
    <property type="match status" value="1"/>
</dbReference>
<protein>
    <recommendedName>
        <fullName evidence="7">TRAP transporter large permease protein</fullName>
    </recommendedName>
</protein>
<feature type="transmembrane region" description="Helical" evidence="7">
    <location>
        <begin position="93"/>
        <end position="112"/>
    </location>
</feature>
<feature type="transmembrane region" description="Helical" evidence="7">
    <location>
        <begin position="269"/>
        <end position="295"/>
    </location>
</feature>
<keyword evidence="7" id="KW-0813">Transport</keyword>
<gene>
    <name evidence="9" type="ORF">DI616_08400</name>
</gene>
<evidence type="ECO:0000256" key="6">
    <source>
        <dbReference type="ARBA" id="ARBA00023136"/>
    </source>
</evidence>
<comment type="function">
    <text evidence="7">Part of the tripartite ATP-independent periplasmic (TRAP) transport system.</text>
</comment>
<evidence type="ECO:0000256" key="1">
    <source>
        <dbReference type="ARBA" id="ARBA00004429"/>
    </source>
</evidence>
<feature type="transmembrane region" description="Helical" evidence="7">
    <location>
        <begin position="241"/>
        <end position="257"/>
    </location>
</feature>
<feature type="transmembrane region" description="Helical" evidence="7">
    <location>
        <begin position="6"/>
        <end position="32"/>
    </location>
</feature>
<dbReference type="EMBL" id="VAFL01000005">
    <property type="protein sequence ID" value="TKW67080.1"/>
    <property type="molecule type" value="Genomic_DNA"/>
</dbReference>
<feature type="domain" description="TRAP C4-dicarboxylate transport system permease DctM subunit" evidence="8">
    <location>
        <begin position="6"/>
        <end position="417"/>
    </location>
</feature>
<evidence type="ECO:0000313" key="10">
    <source>
        <dbReference type="Proteomes" id="UP000315344"/>
    </source>
</evidence>
<keyword evidence="2" id="KW-1003">Cell membrane</keyword>
<evidence type="ECO:0000256" key="3">
    <source>
        <dbReference type="ARBA" id="ARBA00022519"/>
    </source>
</evidence>
<name>A0A533IAI8_PARDE</name>
<dbReference type="InterPro" id="IPR004681">
    <property type="entry name" value="TRAP_DctM"/>
</dbReference>
<keyword evidence="3 7" id="KW-0997">Cell inner membrane</keyword>
<feature type="transmembrane region" description="Helical" evidence="7">
    <location>
        <begin position="213"/>
        <end position="235"/>
    </location>
</feature>
<accession>A0A533IAI8</accession>
<dbReference type="PIRSF" id="PIRSF006066">
    <property type="entry name" value="HI0050"/>
    <property type="match status" value="1"/>
</dbReference>
<feature type="transmembrane region" description="Helical" evidence="7">
    <location>
        <begin position="133"/>
        <end position="158"/>
    </location>
</feature>
<feature type="transmembrane region" description="Helical" evidence="7">
    <location>
        <begin position="400"/>
        <end position="421"/>
    </location>
</feature>
<dbReference type="PANTHER" id="PTHR33362:SF4">
    <property type="entry name" value="2,3-DIKETO-L-GULONATE TRAP TRANSPORTER LARGE PERMEASE PROTEIN YIAN"/>
    <property type="match status" value="1"/>
</dbReference>
<feature type="transmembrane region" description="Helical" evidence="7">
    <location>
        <begin position="356"/>
        <end position="380"/>
    </location>
</feature>
<dbReference type="InterPro" id="IPR010656">
    <property type="entry name" value="DctM"/>
</dbReference>
<evidence type="ECO:0000259" key="8">
    <source>
        <dbReference type="Pfam" id="PF06808"/>
    </source>
</evidence>
<dbReference type="PANTHER" id="PTHR33362">
    <property type="entry name" value="SIALIC ACID TRAP TRANSPORTER PERMEASE PROTEIN SIAT-RELATED"/>
    <property type="match status" value="1"/>
</dbReference>
<keyword evidence="6 7" id="KW-0472">Membrane</keyword>
<feature type="transmembrane region" description="Helical" evidence="7">
    <location>
        <begin position="170"/>
        <end position="192"/>
    </location>
</feature>
<evidence type="ECO:0000313" key="9">
    <source>
        <dbReference type="EMBL" id="TKW67080.1"/>
    </source>
</evidence>
<dbReference type="Pfam" id="PF06808">
    <property type="entry name" value="DctM"/>
    <property type="match status" value="1"/>
</dbReference>
<reference evidence="9 10" key="1">
    <citation type="journal article" date="2017" name="Nat. Commun.">
        <title>In situ click chemistry generation of cyclooxygenase-2 inhibitors.</title>
        <authorList>
            <person name="Bhardwaj A."/>
            <person name="Kaur J."/>
            <person name="Wuest M."/>
            <person name="Wuest F."/>
        </authorList>
    </citation>
    <scope>NUCLEOTIDE SEQUENCE [LARGE SCALE GENOMIC DNA]</scope>
    <source>
        <strain evidence="9">S2_012_000_R3_94</strain>
    </source>
</reference>